<protein>
    <submittedName>
        <fullName evidence="2">Integral membrane</fullName>
    </submittedName>
</protein>
<organism evidence="2 3">
    <name type="scientific">Fusarium longipes</name>
    <dbReference type="NCBI Taxonomy" id="694270"/>
    <lineage>
        <taxon>Eukaryota</taxon>
        <taxon>Fungi</taxon>
        <taxon>Dikarya</taxon>
        <taxon>Ascomycota</taxon>
        <taxon>Pezizomycotina</taxon>
        <taxon>Sordariomycetes</taxon>
        <taxon>Hypocreomycetidae</taxon>
        <taxon>Hypocreales</taxon>
        <taxon>Nectriaceae</taxon>
        <taxon>Fusarium</taxon>
    </lineage>
</organism>
<dbReference type="InterPro" id="IPR019956">
    <property type="entry name" value="Ubiquitin_dom"/>
</dbReference>
<dbReference type="EMBL" id="PXOG01000260">
    <property type="protein sequence ID" value="RGP63882.1"/>
    <property type="molecule type" value="Genomic_DNA"/>
</dbReference>
<accession>A0A395RVL7</accession>
<evidence type="ECO:0000313" key="3">
    <source>
        <dbReference type="Proteomes" id="UP000266234"/>
    </source>
</evidence>
<dbReference type="InterPro" id="IPR000626">
    <property type="entry name" value="Ubiquitin-like_dom"/>
</dbReference>
<dbReference type="SMART" id="SM00213">
    <property type="entry name" value="UBQ"/>
    <property type="match status" value="1"/>
</dbReference>
<gene>
    <name evidence="2" type="ORF">FLONG3_9776</name>
</gene>
<name>A0A395RVL7_9HYPO</name>
<dbReference type="Proteomes" id="UP000266234">
    <property type="component" value="Unassembled WGS sequence"/>
</dbReference>
<dbReference type="Gene3D" id="3.10.20.90">
    <property type="entry name" value="Phosphatidylinositol 3-kinase Catalytic Subunit, Chain A, domain 1"/>
    <property type="match status" value="1"/>
</dbReference>
<sequence length="416" mass="45980">MLEHLTSWSPLTEVTDNIKIDDLEITFKRTIRVPDKDEINNLPPDMGEFPLYRVDDYADKLPLSLAQKGGLLIPMHQREAMWINFQSRRRYAIKILVGGINAVSGEPSTSTAATSIRRRNLIKQGKSVQDYVVAPNQNWLDGVAVEPGKVRQFVAMPVGTGHSVEAQMTVQEITAGIQFEITRLDLNVCNKNPIYVTLKTLTGKSISITTSLEEMVYDLKLRCQALEGMPACIQRLIFDGHQLRDDMFLVECGIQDGAVIHLVLNLRGGGFPLVEPEMNITPGGLIRQAIATIPKAVYRKTVPVTFNVQILNSACFEQVTGKKPPPSPITSKTYAESGFPLYSIYEEPTTIFGAFGALRSIAEIDQTSEESMPADMPVVDANTGKVIPRAKVGEVGLMNPQGPSEGLELVWEIEER</sequence>
<proteinExistence type="predicted"/>
<dbReference type="Pfam" id="PF00240">
    <property type="entry name" value="ubiquitin"/>
    <property type="match status" value="1"/>
</dbReference>
<comment type="caution">
    <text evidence="2">The sequence shown here is derived from an EMBL/GenBank/DDBJ whole genome shotgun (WGS) entry which is preliminary data.</text>
</comment>
<dbReference type="InterPro" id="IPR050158">
    <property type="entry name" value="Ubiquitin_ubiquitin-like"/>
</dbReference>
<dbReference type="InterPro" id="IPR029071">
    <property type="entry name" value="Ubiquitin-like_domsf"/>
</dbReference>
<dbReference type="PRINTS" id="PR00348">
    <property type="entry name" value="UBIQUITIN"/>
</dbReference>
<reference evidence="2 3" key="1">
    <citation type="journal article" date="2018" name="PLoS Pathog.">
        <title>Evolution of structural diversity of trichothecenes, a family of toxins produced by plant pathogenic and entomopathogenic fungi.</title>
        <authorList>
            <person name="Proctor R.H."/>
            <person name="McCormick S.P."/>
            <person name="Kim H.S."/>
            <person name="Cardoza R.E."/>
            <person name="Stanley A.M."/>
            <person name="Lindo L."/>
            <person name="Kelly A."/>
            <person name="Brown D.W."/>
            <person name="Lee T."/>
            <person name="Vaughan M.M."/>
            <person name="Alexander N.J."/>
            <person name="Busman M."/>
            <person name="Gutierrez S."/>
        </authorList>
    </citation>
    <scope>NUCLEOTIDE SEQUENCE [LARGE SCALE GENOMIC DNA]</scope>
    <source>
        <strain evidence="2 3">NRRL 20695</strain>
    </source>
</reference>
<dbReference type="OrthoDB" id="1658288at2759"/>
<evidence type="ECO:0000313" key="2">
    <source>
        <dbReference type="EMBL" id="RGP63882.1"/>
    </source>
</evidence>
<dbReference type="PANTHER" id="PTHR10666">
    <property type="entry name" value="UBIQUITIN"/>
    <property type="match status" value="1"/>
</dbReference>
<dbReference type="STRING" id="694270.A0A395RVL7"/>
<keyword evidence="3" id="KW-1185">Reference proteome</keyword>
<evidence type="ECO:0000259" key="1">
    <source>
        <dbReference type="PROSITE" id="PS50053"/>
    </source>
</evidence>
<feature type="domain" description="Ubiquitin-like" evidence="1">
    <location>
        <begin position="194"/>
        <end position="269"/>
    </location>
</feature>
<dbReference type="SUPFAM" id="SSF54236">
    <property type="entry name" value="Ubiquitin-like"/>
    <property type="match status" value="1"/>
</dbReference>
<dbReference type="PROSITE" id="PS50053">
    <property type="entry name" value="UBIQUITIN_2"/>
    <property type="match status" value="1"/>
</dbReference>
<dbReference type="AlphaFoldDB" id="A0A395RVL7"/>